<evidence type="ECO:0000313" key="2">
    <source>
        <dbReference type="Proteomes" id="UP000585474"/>
    </source>
</evidence>
<sequence>MSELNWSLDLVCVASWGMELSIKAIVLSSSSTPPYLTDPSIELFPKDVDVPADPPDDTLLVVPPRIVYPVESLSTNPAPPILPPVPLPSDILVCRSTRIKTRVDGTVERYKARLVDMGFTQEYGIDYEETFALVAKLTVRVVIGCNHKLCHEINNSDDRDQILRELWQSIRQLRILGVKV</sequence>
<dbReference type="AlphaFoldDB" id="A0A7J0GTV2"/>
<gene>
    <name evidence="1" type="ORF">Acr_24g0003510</name>
</gene>
<comment type="caution">
    <text evidence="1">The sequence shown here is derived from an EMBL/GenBank/DDBJ whole genome shotgun (WGS) entry which is preliminary data.</text>
</comment>
<accession>A0A7J0GTV2</accession>
<reference evidence="1 2" key="1">
    <citation type="submission" date="2019-07" db="EMBL/GenBank/DDBJ databases">
        <title>De Novo Assembly of kiwifruit Actinidia rufa.</title>
        <authorList>
            <person name="Sugita-Konishi S."/>
            <person name="Sato K."/>
            <person name="Mori E."/>
            <person name="Abe Y."/>
            <person name="Kisaki G."/>
            <person name="Hamano K."/>
            <person name="Suezawa K."/>
            <person name="Otani M."/>
            <person name="Fukuda T."/>
            <person name="Manabe T."/>
            <person name="Gomi K."/>
            <person name="Tabuchi M."/>
            <person name="Akimitsu K."/>
            <person name="Kataoka I."/>
        </authorList>
    </citation>
    <scope>NUCLEOTIDE SEQUENCE [LARGE SCALE GENOMIC DNA]</scope>
    <source>
        <strain evidence="2">cv. Fuchu</strain>
    </source>
</reference>
<evidence type="ECO:0008006" key="3">
    <source>
        <dbReference type="Google" id="ProtNLM"/>
    </source>
</evidence>
<keyword evidence="2" id="KW-1185">Reference proteome</keyword>
<proteinExistence type="predicted"/>
<evidence type="ECO:0000313" key="1">
    <source>
        <dbReference type="EMBL" id="GFZ14161.1"/>
    </source>
</evidence>
<dbReference type="Proteomes" id="UP000585474">
    <property type="component" value="Unassembled WGS sequence"/>
</dbReference>
<dbReference type="EMBL" id="BJWL01000024">
    <property type="protein sequence ID" value="GFZ14161.1"/>
    <property type="molecule type" value="Genomic_DNA"/>
</dbReference>
<name>A0A7J0GTV2_9ERIC</name>
<protein>
    <recommendedName>
        <fullName evidence="3">Reverse transcriptase Ty1/copia-type domain-containing protein</fullName>
    </recommendedName>
</protein>
<dbReference type="OrthoDB" id="411615at2759"/>
<organism evidence="1 2">
    <name type="scientific">Actinidia rufa</name>
    <dbReference type="NCBI Taxonomy" id="165716"/>
    <lineage>
        <taxon>Eukaryota</taxon>
        <taxon>Viridiplantae</taxon>
        <taxon>Streptophyta</taxon>
        <taxon>Embryophyta</taxon>
        <taxon>Tracheophyta</taxon>
        <taxon>Spermatophyta</taxon>
        <taxon>Magnoliopsida</taxon>
        <taxon>eudicotyledons</taxon>
        <taxon>Gunneridae</taxon>
        <taxon>Pentapetalae</taxon>
        <taxon>asterids</taxon>
        <taxon>Ericales</taxon>
        <taxon>Actinidiaceae</taxon>
        <taxon>Actinidia</taxon>
    </lineage>
</organism>